<name>A0A0S4XG82_RALSL</name>
<evidence type="ECO:0000313" key="3">
    <source>
        <dbReference type="EMBL" id="CUV33034.1"/>
    </source>
</evidence>
<proteinExistence type="predicted"/>
<evidence type="ECO:0000313" key="5">
    <source>
        <dbReference type="EMBL" id="CUV62948.1"/>
    </source>
</evidence>
<evidence type="ECO:0000313" key="4">
    <source>
        <dbReference type="EMBL" id="CUV41779.1"/>
    </source>
</evidence>
<feature type="transmembrane region" description="Helical" evidence="1">
    <location>
        <begin position="6"/>
        <end position="26"/>
    </location>
</feature>
<gene>
    <name evidence="5" type="ORF">RD1301_v1_2900014</name>
    <name evidence="2" type="ORF">RUN1744_v1_990042</name>
    <name evidence="3" type="ORF">TD1301_v1_270022</name>
    <name evidence="4" type="ORF">TF3108_v1_850064</name>
</gene>
<accession>A0A0S4XG82</accession>
<sequence>MDRIYVLLGTVALMGFVVGVFLAWIAKQQGYSAQDAGRFRERSRAARTTVERGD</sequence>
<evidence type="ECO:0000313" key="2">
    <source>
        <dbReference type="EMBL" id="CUV25522.1"/>
    </source>
</evidence>
<reference evidence="5" key="1">
    <citation type="submission" date="2015-10" db="EMBL/GenBank/DDBJ databases">
        <authorList>
            <person name="Gilbert D.G."/>
        </authorList>
    </citation>
    <scope>NUCLEOTIDE SEQUENCE</scope>
    <source>
        <strain evidence="5">Phyl III-seqv23</strain>
    </source>
</reference>
<keyword evidence="1" id="KW-1133">Transmembrane helix</keyword>
<dbReference type="EMBL" id="LN899825">
    <property type="protein sequence ID" value="CUV33034.1"/>
    <property type="molecule type" value="Genomic_DNA"/>
</dbReference>
<dbReference type="AlphaFoldDB" id="A0A0S4XG82"/>
<dbReference type="EMBL" id="LN899822">
    <property type="protein sequence ID" value="CUV62948.1"/>
    <property type="molecule type" value="Genomic_DNA"/>
</dbReference>
<evidence type="ECO:0000256" key="1">
    <source>
        <dbReference type="SAM" id="Phobius"/>
    </source>
</evidence>
<dbReference type="EMBL" id="LN899823">
    <property type="protein sequence ID" value="CUV25522.1"/>
    <property type="molecule type" value="Genomic_DNA"/>
</dbReference>
<keyword evidence="1" id="KW-0472">Membrane</keyword>
<dbReference type="EMBL" id="LN899826">
    <property type="protein sequence ID" value="CUV41779.1"/>
    <property type="molecule type" value="Genomic_DNA"/>
</dbReference>
<keyword evidence="1" id="KW-0812">Transmembrane</keyword>
<protein>
    <submittedName>
        <fullName evidence="5">Uncharacterized protein</fullName>
    </submittedName>
</protein>
<organism evidence="5">
    <name type="scientific">Ralstonia solanacearum</name>
    <name type="common">Pseudomonas solanacearum</name>
    <dbReference type="NCBI Taxonomy" id="305"/>
    <lineage>
        <taxon>Bacteria</taxon>
        <taxon>Pseudomonadati</taxon>
        <taxon>Pseudomonadota</taxon>
        <taxon>Betaproteobacteria</taxon>
        <taxon>Burkholderiales</taxon>
        <taxon>Burkholderiaceae</taxon>
        <taxon>Ralstonia</taxon>
        <taxon>Ralstonia solanacearum species complex</taxon>
    </lineage>
</organism>